<accession>Q2SDL9</accession>
<dbReference type="InterPro" id="IPR006427">
    <property type="entry name" value="Portal_HK97"/>
</dbReference>
<dbReference type="eggNOG" id="COG4695">
    <property type="taxonomic scope" value="Bacteria"/>
</dbReference>
<reference evidence="1 2" key="1">
    <citation type="journal article" date="2005" name="Nucleic Acids Res.">
        <title>Genomic blueprint of Hahella chejuensis, a marine microbe producing an algicidal agent.</title>
        <authorList>
            <person name="Jeong H."/>
            <person name="Yim J.H."/>
            <person name="Lee C."/>
            <person name="Choi S.-H."/>
            <person name="Park Y.K."/>
            <person name="Yoon S.H."/>
            <person name="Hur C.-G."/>
            <person name="Kang H.-Y."/>
            <person name="Kim D."/>
            <person name="Lee H.H."/>
            <person name="Park K.H."/>
            <person name="Park S.-H."/>
            <person name="Park H.-S."/>
            <person name="Lee H.K."/>
            <person name="Oh T.K."/>
            <person name="Kim J.F."/>
        </authorList>
    </citation>
    <scope>NUCLEOTIDE SEQUENCE [LARGE SCALE GENOMIC DNA]</scope>
    <source>
        <strain evidence="1 2">KCTC 2396</strain>
    </source>
</reference>
<name>Q2SDL9_HAHCH</name>
<dbReference type="OrthoDB" id="9765386at2"/>
<organism evidence="1 2">
    <name type="scientific">Hahella chejuensis (strain KCTC 2396)</name>
    <dbReference type="NCBI Taxonomy" id="349521"/>
    <lineage>
        <taxon>Bacteria</taxon>
        <taxon>Pseudomonadati</taxon>
        <taxon>Pseudomonadota</taxon>
        <taxon>Gammaproteobacteria</taxon>
        <taxon>Oceanospirillales</taxon>
        <taxon>Hahellaceae</taxon>
        <taxon>Hahella</taxon>
    </lineage>
</organism>
<gene>
    <name evidence="1" type="ordered locus">HCH_04555</name>
</gene>
<protein>
    <submittedName>
        <fullName evidence="1">Phage portal protein, HK97 family</fullName>
    </submittedName>
</protein>
<dbReference type="HOGENOM" id="CLU_033789_0_1_6"/>
<dbReference type="AlphaFoldDB" id="Q2SDL9"/>
<dbReference type="InterPro" id="IPR006944">
    <property type="entry name" value="Phage/GTA_portal"/>
</dbReference>
<dbReference type="KEGG" id="hch:HCH_04555"/>
<proteinExistence type="predicted"/>
<dbReference type="NCBIfam" id="TIGR01537">
    <property type="entry name" value="portal_HK97"/>
    <property type="match status" value="1"/>
</dbReference>
<dbReference type="Proteomes" id="UP000000238">
    <property type="component" value="Chromosome"/>
</dbReference>
<dbReference type="Pfam" id="PF04860">
    <property type="entry name" value="Phage_portal"/>
    <property type="match status" value="1"/>
</dbReference>
<evidence type="ECO:0000313" key="1">
    <source>
        <dbReference type="EMBL" id="ABC31255.1"/>
    </source>
</evidence>
<keyword evidence="2" id="KW-1185">Reference proteome</keyword>
<dbReference type="STRING" id="349521.HCH_04555"/>
<sequence>MFNLFRRKSAPVIDSSAKLAELLGAWYDADAGVQITPGNAPEISAVFSCIKVLTESIGMLPLNLFKELPGGGSEKAANHPLQTLLKHGPNDYLTDQEYKELIVAHLCLRGNHYSYINRTAAGRVLELLPMAPDAVTPKLSNDYELTYDVQFKAGPVRTLPAEEVLHIRLWSLDGLTGLNPIQYNRHCLGLAKATEKHGSTLFAHGAKPSGVLATDHALTDKQYERLKQEMELHRGVANQSREMILDGGLKWLQVSMTAEDSQFLETRKFQRSEIAGFFRVPPHMIGDLERATFSNIEHQDLAFARHSLIPYCTRIEKRVNKSLLSDKERVAYFVKFNINALMRGDMKTRSEYYTAMIQHGVMSPNEVRILEDMNPREGGDTYLTPLNMAVNGQPTGGAESAE</sequence>
<dbReference type="RefSeq" id="WP_011398322.1">
    <property type="nucleotide sequence ID" value="NC_007645.1"/>
</dbReference>
<evidence type="ECO:0000313" key="2">
    <source>
        <dbReference type="Proteomes" id="UP000000238"/>
    </source>
</evidence>
<dbReference type="EMBL" id="CP000155">
    <property type="protein sequence ID" value="ABC31255.1"/>
    <property type="molecule type" value="Genomic_DNA"/>
</dbReference>